<organism evidence="1">
    <name type="scientific">Anguilla anguilla</name>
    <name type="common">European freshwater eel</name>
    <name type="synonym">Muraena anguilla</name>
    <dbReference type="NCBI Taxonomy" id="7936"/>
    <lineage>
        <taxon>Eukaryota</taxon>
        <taxon>Metazoa</taxon>
        <taxon>Chordata</taxon>
        <taxon>Craniata</taxon>
        <taxon>Vertebrata</taxon>
        <taxon>Euteleostomi</taxon>
        <taxon>Actinopterygii</taxon>
        <taxon>Neopterygii</taxon>
        <taxon>Teleostei</taxon>
        <taxon>Anguilliformes</taxon>
        <taxon>Anguillidae</taxon>
        <taxon>Anguilla</taxon>
    </lineage>
</organism>
<name>A0A0E9VZZ2_ANGAN</name>
<reference evidence="1" key="2">
    <citation type="journal article" date="2015" name="Fish Shellfish Immunol.">
        <title>Early steps in the European eel (Anguilla anguilla)-Vibrio vulnificus interaction in the gills: Role of the RtxA13 toxin.</title>
        <authorList>
            <person name="Callol A."/>
            <person name="Pajuelo D."/>
            <person name="Ebbesson L."/>
            <person name="Teles M."/>
            <person name="MacKenzie S."/>
            <person name="Amaro C."/>
        </authorList>
    </citation>
    <scope>NUCLEOTIDE SEQUENCE</scope>
</reference>
<proteinExistence type="predicted"/>
<evidence type="ECO:0000313" key="1">
    <source>
        <dbReference type="EMBL" id="JAH83682.1"/>
    </source>
</evidence>
<reference evidence="1" key="1">
    <citation type="submission" date="2014-11" db="EMBL/GenBank/DDBJ databases">
        <authorList>
            <person name="Amaro Gonzalez C."/>
        </authorList>
    </citation>
    <scope>NUCLEOTIDE SEQUENCE</scope>
</reference>
<dbReference type="EMBL" id="GBXM01024895">
    <property type="protein sequence ID" value="JAH83682.1"/>
    <property type="molecule type" value="Transcribed_RNA"/>
</dbReference>
<accession>A0A0E9VZZ2</accession>
<sequence length="45" mass="5688">MKEDHFHHNTVYFCTQFHNHSSQIPQIFYKHLYLYYYKTNTVICF</sequence>
<dbReference type="AlphaFoldDB" id="A0A0E9VZZ2"/>
<protein>
    <submittedName>
        <fullName evidence="1">Uncharacterized protein</fullName>
    </submittedName>
</protein>